<evidence type="ECO:0000256" key="2">
    <source>
        <dbReference type="SAM" id="Phobius"/>
    </source>
</evidence>
<organism evidence="4">
    <name type="scientific">Brassica oleracea</name>
    <name type="common">Wild cabbage</name>
    <dbReference type="NCBI Taxonomy" id="3712"/>
    <lineage>
        <taxon>Eukaryota</taxon>
        <taxon>Viridiplantae</taxon>
        <taxon>Streptophyta</taxon>
        <taxon>Embryophyta</taxon>
        <taxon>Tracheophyta</taxon>
        <taxon>Spermatophyta</taxon>
        <taxon>Magnoliopsida</taxon>
        <taxon>eudicotyledons</taxon>
        <taxon>Gunneridae</taxon>
        <taxon>Pentapetalae</taxon>
        <taxon>rosids</taxon>
        <taxon>malvids</taxon>
        <taxon>Brassicales</taxon>
        <taxon>Brassicaceae</taxon>
        <taxon>Brassiceae</taxon>
        <taxon>Brassica</taxon>
    </lineage>
</organism>
<feature type="transmembrane region" description="Helical" evidence="2">
    <location>
        <begin position="266"/>
        <end position="292"/>
    </location>
</feature>
<evidence type="ECO:0000259" key="3">
    <source>
        <dbReference type="Pfam" id="PF14214"/>
    </source>
</evidence>
<feature type="region of interest" description="Disordered" evidence="1">
    <location>
        <begin position="17"/>
        <end position="38"/>
    </location>
</feature>
<keyword evidence="2" id="KW-1133">Transmembrane helix</keyword>
<feature type="compositionally biased region" description="Polar residues" evidence="1">
    <location>
        <begin position="137"/>
        <end position="157"/>
    </location>
</feature>
<evidence type="ECO:0000313" key="4">
    <source>
        <dbReference type="EMBL" id="VDD42958.1"/>
    </source>
</evidence>
<reference evidence="4" key="1">
    <citation type="submission" date="2018-11" db="EMBL/GenBank/DDBJ databases">
        <authorList>
            <consortium name="Genoscope - CEA"/>
            <person name="William W."/>
        </authorList>
    </citation>
    <scope>NUCLEOTIDE SEQUENCE</scope>
</reference>
<name>A0A3P6ET06_BRAOL</name>
<sequence length="509" mass="57403">MDPNLCETIKVMVNKTRKRDLDPGASEPRSNNERSLGAYRGTACDRVNMGVSSTGTHNELTVLTDEIGYVLSRFITLPLYTLHQVIKWQSNRVYPDVHEWLFSHQNGLNRLQLIGLSVANTQPMKKRRVGRPMIISASPTPASKKTARLTASASASGTKGHKPCDKWDIVSCPSCRALLWNAEATGVQTNRDAKQFSLCCQRGRVRLPPVREPPSPLLELLESPKFRPHMRVGNSLLAFTSMGHKSIIALLELLDLLRFGFMARSFIELVLCYLTMVTIPSICSSIFSTLIIRAKTERSLLQKYIVDAYVAVETERLRFISLNQKKLRADLYNNVCDAVETGDVDATQIGKKIILPSSFTAGPRYMSEKYQDAMAICRWYGNPHLFITVTANPNWVELSNHLDAYGGDSANSRPDLECRIFKIKLDKMMADFKKGKFFPKLDTAVYTIEFQKRGPPHAHILLWLKGIKKEVTASMIDEYISAEFSDRKVDKEGFELVERHMIHGPCGKM</sequence>
<evidence type="ECO:0000256" key="1">
    <source>
        <dbReference type="SAM" id="MobiDB-lite"/>
    </source>
</evidence>
<dbReference type="PANTHER" id="PTHR45786:SF74">
    <property type="entry name" value="ATP-DEPENDENT DNA HELICASE"/>
    <property type="match status" value="1"/>
</dbReference>
<proteinExistence type="predicted"/>
<dbReference type="Pfam" id="PF14214">
    <property type="entry name" value="Helitron_like_N"/>
    <property type="match status" value="1"/>
</dbReference>
<keyword evidence="2" id="KW-0812">Transmembrane</keyword>
<feature type="domain" description="Helitron helicase-like" evidence="3">
    <location>
        <begin position="298"/>
        <end position="462"/>
    </location>
</feature>
<feature type="region of interest" description="Disordered" evidence="1">
    <location>
        <begin position="136"/>
        <end position="160"/>
    </location>
</feature>
<protein>
    <recommendedName>
        <fullName evidence="3">Helitron helicase-like domain-containing protein</fullName>
    </recommendedName>
</protein>
<dbReference type="AlphaFoldDB" id="A0A3P6ET06"/>
<dbReference type="PANTHER" id="PTHR45786">
    <property type="entry name" value="DNA BINDING PROTEIN-LIKE"/>
    <property type="match status" value="1"/>
</dbReference>
<gene>
    <name evidence="4" type="ORF">BOLC5T30505H</name>
</gene>
<keyword evidence="2" id="KW-0472">Membrane</keyword>
<accession>A0A3P6ET06</accession>
<dbReference type="EMBL" id="LR031877">
    <property type="protein sequence ID" value="VDD42958.1"/>
    <property type="molecule type" value="Genomic_DNA"/>
</dbReference>
<dbReference type="InterPro" id="IPR025476">
    <property type="entry name" value="Helitron_helicase-like"/>
</dbReference>